<keyword evidence="4" id="KW-0378">Hydrolase</keyword>
<evidence type="ECO:0000256" key="9">
    <source>
        <dbReference type="ARBA" id="ARBA00023289"/>
    </source>
</evidence>
<evidence type="ECO:0000256" key="8">
    <source>
        <dbReference type="ARBA" id="ARBA00023288"/>
    </source>
</evidence>
<keyword evidence="14" id="KW-1185">Reference proteome</keyword>
<evidence type="ECO:0000256" key="4">
    <source>
        <dbReference type="ARBA" id="ARBA00022801"/>
    </source>
</evidence>
<dbReference type="Proteomes" id="UP000285301">
    <property type="component" value="Unassembled WGS sequence"/>
</dbReference>
<dbReference type="InterPro" id="IPR005225">
    <property type="entry name" value="Small_GTP-bd"/>
</dbReference>
<keyword evidence="3" id="KW-0547">Nucleotide-binding</keyword>
<comment type="catalytic activity">
    <reaction evidence="12">
        <text>GTP + H2O = GDP + phosphate + H(+)</text>
        <dbReference type="Rhea" id="RHEA:19669"/>
        <dbReference type="ChEBI" id="CHEBI:15377"/>
        <dbReference type="ChEBI" id="CHEBI:15378"/>
        <dbReference type="ChEBI" id="CHEBI:37565"/>
        <dbReference type="ChEBI" id="CHEBI:43474"/>
        <dbReference type="ChEBI" id="CHEBI:58189"/>
    </reaction>
    <physiologicalReaction direction="left-to-right" evidence="12">
        <dbReference type="Rhea" id="RHEA:19670"/>
    </physiologicalReaction>
</comment>
<accession>A0A443QM48</accession>
<dbReference type="FunFam" id="3.40.50.300:FF:000273">
    <property type="entry name" value="GTP-binding protein Rheb homolog"/>
    <property type="match status" value="1"/>
</dbReference>
<comment type="subcellular location">
    <subcellularLocation>
        <location evidence="10">Endoplasmic reticulum membrane</location>
        <topology evidence="10">Lipid-anchor</topology>
        <orientation evidence="10">Cytoplasmic side</orientation>
    </subcellularLocation>
</comment>
<evidence type="ECO:0000256" key="10">
    <source>
        <dbReference type="ARBA" id="ARBA00037811"/>
    </source>
</evidence>
<evidence type="ECO:0000256" key="5">
    <source>
        <dbReference type="ARBA" id="ARBA00022842"/>
    </source>
</evidence>
<dbReference type="GO" id="GO:0007165">
    <property type="term" value="P:signal transduction"/>
    <property type="evidence" value="ECO:0007669"/>
    <property type="project" value="InterPro"/>
</dbReference>
<keyword evidence="5" id="KW-0460">Magnesium</keyword>
<dbReference type="PROSITE" id="PS51419">
    <property type="entry name" value="RAB"/>
    <property type="match status" value="1"/>
</dbReference>
<organism evidence="13 14">
    <name type="scientific">Dinothrombium tinctorium</name>
    <dbReference type="NCBI Taxonomy" id="1965070"/>
    <lineage>
        <taxon>Eukaryota</taxon>
        <taxon>Metazoa</taxon>
        <taxon>Ecdysozoa</taxon>
        <taxon>Arthropoda</taxon>
        <taxon>Chelicerata</taxon>
        <taxon>Arachnida</taxon>
        <taxon>Acari</taxon>
        <taxon>Acariformes</taxon>
        <taxon>Trombidiformes</taxon>
        <taxon>Prostigmata</taxon>
        <taxon>Anystina</taxon>
        <taxon>Parasitengona</taxon>
        <taxon>Trombidioidea</taxon>
        <taxon>Trombidiidae</taxon>
        <taxon>Dinothrombium</taxon>
    </lineage>
</organism>
<dbReference type="InterPro" id="IPR027417">
    <property type="entry name" value="P-loop_NTPase"/>
</dbReference>
<name>A0A443QM48_9ACAR</name>
<evidence type="ECO:0000256" key="6">
    <source>
        <dbReference type="ARBA" id="ARBA00023134"/>
    </source>
</evidence>
<dbReference type="OrthoDB" id="25818at2759"/>
<reference evidence="13 14" key="1">
    <citation type="journal article" date="2018" name="Gigascience">
        <title>Genomes of trombidid mites reveal novel predicted allergens and laterally-transferred genes associated with secondary metabolism.</title>
        <authorList>
            <person name="Dong X."/>
            <person name="Chaisiri K."/>
            <person name="Xia D."/>
            <person name="Armstrong S.D."/>
            <person name="Fang Y."/>
            <person name="Donnelly M.J."/>
            <person name="Kadowaki T."/>
            <person name="McGarry J.W."/>
            <person name="Darby A.C."/>
            <person name="Makepeace B.L."/>
        </authorList>
    </citation>
    <scope>NUCLEOTIDE SEQUENCE [LARGE SCALE GENOMIC DNA]</scope>
    <source>
        <strain evidence="13">UoL-WK</strain>
    </source>
</reference>
<evidence type="ECO:0000256" key="2">
    <source>
        <dbReference type="ARBA" id="ARBA00022723"/>
    </source>
</evidence>
<protein>
    <submittedName>
        <fullName evidence="13">GTP-binding protein Rheb-like protein</fullName>
    </submittedName>
</protein>
<keyword evidence="8" id="KW-0449">Lipoprotein</keyword>
<evidence type="ECO:0000256" key="7">
    <source>
        <dbReference type="ARBA" id="ARBA00023136"/>
    </source>
</evidence>
<comment type="caution">
    <text evidence="13">The sequence shown here is derived from an EMBL/GenBank/DDBJ whole genome shotgun (WGS) entry which is preliminary data.</text>
</comment>
<dbReference type="SMART" id="SM00173">
    <property type="entry name" value="RAS"/>
    <property type="match status" value="1"/>
</dbReference>
<dbReference type="PROSITE" id="PS51421">
    <property type="entry name" value="RAS"/>
    <property type="match status" value="1"/>
</dbReference>
<dbReference type="PROSITE" id="PS51420">
    <property type="entry name" value="RHO"/>
    <property type="match status" value="1"/>
</dbReference>
<dbReference type="GO" id="GO:0005789">
    <property type="term" value="C:endoplasmic reticulum membrane"/>
    <property type="evidence" value="ECO:0007669"/>
    <property type="project" value="UniProtKB-SubCell"/>
</dbReference>
<comment type="similarity">
    <text evidence="11">Belongs to the small GTPase superfamily. Rheb family.</text>
</comment>
<keyword evidence="1" id="KW-0488">Methylation</keyword>
<keyword evidence="2" id="KW-0479">Metal-binding</keyword>
<dbReference type="InterPro" id="IPR001806">
    <property type="entry name" value="Small_GTPase"/>
</dbReference>
<dbReference type="PANTHER" id="PTHR24070">
    <property type="entry name" value="RAS, DI-RAS, AND RHEB FAMILY MEMBERS OF SMALL GTPASE SUPERFAMILY"/>
    <property type="match status" value="1"/>
</dbReference>
<evidence type="ECO:0000256" key="1">
    <source>
        <dbReference type="ARBA" id="ARBA00022481"/>
    </source>
</evidence>
<evidence type="ECO:0000256" key="11">
    <source>
        <dbReference type="ARBA" id="ARBA00037969"/>
    </source>
</evidence>
<dbReference type="AlphaFoldDB" id="A0A443QM48"/>
<dbReference type="GO" id="GO:0046872">
    <property type="term" value="F:metal ion binding"/>
    <property type="evidence" value="ECO:0007669"/>
    <property type="project" value="UniProtKB-KW"/>
</dbReference>
<keyword evidence="9" id="KW-0636">Prenylation</keyword>
<evidence type="ECO:0000256" key="12">
    <source>
        <dbReference type="ARBA" id="ARBA00049117"/>
    </source>
</evidence>
<dbReference type="GO" id="GO:0005525">
    <property type="term" value="F:GTP binding"/>
    <property type="evidence" value="ECO:0007669"/>
    <property type="project" value="UniProtKB-KW"/>
</dbReference>
<keyword evidence="7" id="KW-0472">Membrane</keyword>
<proteinExistence type="inferred from homology"/>
<dbReference type="SMART" id="SM00174">
    <property type="entry name" value="RHO"/>
    <property type="match status" value="1"/>
</dbReference>
<dbReference type="Gene3D" id="3.40.50.300">
    <property type="entry name" value="P-loop containing nucleotide triphosphate hydrolases"/>
    <property type="match status" value="1"/>
</dbReference>
<dbReference type="EMBL" id="NCKU01005863">
    <property type="protein sequence ID" value="RWS04092.1"/>
    <property type="molecule type" value="Genomic_DNA"/>
</dbReference>
<evidence type="ECO:0000313" key="13">
    <source>
        <dbReference type="EMBL" id="RWS04092.1"/>
    </source>
</evidence>
<dbReference type="SUPFAM" id="SSF52540">
    <property type="entry name" value="P-loop containing nucleoside triphosphate hydrolases"/>
    <property type="match status" value="1"/>
</dbReference>
<evidence type="ECO:0000313" key="14">
    <source>
        <dbReference type="Proteomes" id="UP000285301"/>
    </source>
</evidence>
<keyword evidence="6" id="KW-0342">GTP-binding</keyword>
<dbReference type="InterPro" id="IPR020849">
    <property type="entry name" value="Small_GTPase_Ras-type"/>
</dbReference>
<dbReference type="SMART" id="SM00175">
    <property type="entry name" value="RAB"/>
    <property type="match status" value="1"/>
</dbReference>
<dbReference type="NCBIfam" id="TIGR00231">
    <property type="entry name" value="small_GTP"/>
    <property type="match status" value="1"/>
</dbReference>
<gene>
    <name evidence="13" type="ORF">B4U79_11584</name>
</gene>
<dbReference type="PRINTS" id="PR00449">
    <property type="entry name" value="RASTRNSFRMNG"/>
</dbReference>
<dbReference type="GO" id="GO:0003924">
    <property type="term" value="F:GTPase activity"/>
    <property type="evidence" value="ECO:0007669"/>
    <property type="project" value="InterPro"/>
</dbReference>
<dbReference type="STRING" id="1965070.A0A443QM48"/>
<dbReference type="Pfam" id="PF00071">
    <property type="entry name" value="Ras"/>
    <property type="match status" value="1"/>
</dbReference>
<evidence type="ECO:0000256" key="3">
    <source>
        <dbReference type="ARBA" id="ARBA00022741"/>
    </source>
</evidence>
<sequence length="169" mass="19388">MPAKQRKIAIMGFRSVGKSSLAIQFVNGQFFDYYDPTVENTFTKTVKIQGQEYCLTLVDTSGQEEYSIFPDAYAIDIHGYCFVYSIDNKKSFEVVKGIYQKLIALTGPVTVPILLVGNKVDLKMERHVSYEEGKQLAEHMKAQFMEVRYIYHLDHINHSFILMLISLIS</sequence>